<evidence type="ECO:0000256" key="5">
    <source>
        <dbReference type="ARBA" id="ARBA00022729"/>
    </source>
</evidence>
<comment type="subcellular location">
    <subcellularLocation>
        <location evidence="1 8">Cell outer membrane</location>
        <topology evidence="1 8">Multi-pass membrane protein</topology>
    </subcellularLocation>
</comment>
<evidence type="ECO:0000256" key="9">
    <source>
        <dbReference type="SAM" id="SignalP"/>
    </source>
</evidence>
<evidence type="ECO:0000313" key="12">
    <source>
        <dbReference type="EMBL" id="TGV01578.1"/>
    </source>
</evidence>
<dbReference type="InterPro" id="IPR008969">
    <property type="entry name" value="CarboxyPept-like_regulatory"/>
</dbReference>
<evidence type="ECO:0000256" key="3">
    <source>
        <dbReference type="ARBA" id="ARBA00022452"/>
    </source>
</evidence>
<dbReference type="InterPro" id="IPR039426">
    <property type="entry name" value="TonB-dep_rcpt-like"/>
</dbReference>
<feature type="chain" id="PRO_5020922481" evidence="9">
    <location>
        <begin position="21"/>
        <end position="817"/>
    </location>
</feature>
<dbReference type="RefSeq" id="WP_135878006.1">
    <property type="nucleotide sequence ID" value="NZ_SRSO01000022.1"/>
</dbReference>
<evidence type="ECO:0000256" key="1">
    <source>
        <dbReference type="ARBA" id="ARBA00004571"/>
    </source>
</evidence>
<evidence type="ECO:0000256" key="7">
    <source>
        <dbReference type="ARBA" id="ARBA00023237"/>
    </source>
</evidence>
<proteinExistence type="inferred from homology"/>
<feature type="domain" description="Outer membrane protein beta-barrel" evidence="11">
    <location>
        <begin position="388"/>
        <end position="796"/>
    </location>
</feature>
<dbReference type="Pfam" id="PF13715">
    <property type="entry name" value="CarbopepD_reg_2"/>
    <property type="match status" value="1"/>
</dbReference>
<gene>
    <name evidence="12" type="ORF">EM932_14960</name>
</gene>
<evidence type="ECO:0000256" key="2">
    <source>
        <dbReference type="ARBA" id="ARBA00022448"/>
    </source>
</evidence>
<organism evidence="12 13">
    <name type="scientific">Flavivirga rizhaonensis</name>
    <dbReference type="NCBI Taxonomy" id="2559571"/>
    <lineage>
        <taxon>Bacteria</taxon>
        <taxon>Pseudomonadati</taxon>
        <taxon>Bacteroidota</taxon>
        <taxon>Flavobacteriia</taxon>
        <taxon>Flavobacteriales</taxon>
        <taxon>Flavobacteriaceae</taxon>
        <taxon>Flavivirga</taxon>
    </lineage>
</organism>
<dbReference type="InterPro" id="IPR041700">
    <property type="entry name" value="OMP_b-brl_3"/>
</dbReference>
<dbReference type="EMBL" id="SRSO01000022">
    <property type="protein sequence ID" value="TGV01578.1"/>
    <property type="molecule type" value="Genomic_DNA"/>
</dbReference>
<evidence type="ECO:0000313" key="13">
    <source>
        <dbReference type="Proteomes" id="UP000307602"/>
    </source>
</evidence>
<evidence type="ECO:0000259" key="11">
    <source>
        <dbReference type="Pfam" id="PF14905"/>
    </source>
</evidence>
<name>A0A4S1DVS5_9FLAO</name>
<dbReference type="SUPFAM" id="SSF49464">
    <property type="entry name" value="Carboxypeptidase regulatory domain-like"/>
    <property type="match status" value="1"/>
</dbReference>
<keyword evidence="5 9" id="KW-0732">Signal</keyword>
<keyword evidence="12" id="KW-0675">Receptor</keyword>
<evidence type="ECO:0000256" key="4">
    <source>
        <dbReference type="ARBA" id="ARBA00022692"/>
    </source>
</evidence>
<keyword evidence="4 8" id="KW-0812">Transmembrane</keyword>
<keyword evidence="7 8" id="KW-0998">Cell outer membrane</keyword>
<reference evidence="12 13" key="1">
    <citation type="submission" date="2019-04" db="EMBL/GenBank/DDBJ databases">
        <authorList>
            <person name="Liu A."/>
        </authorList>
    </citation>
    <scope>NUCLEOTIDE SEQUENCE [LARGE SCALE GENOMIC DNA]</scope>
    <source>
        <strain evidence="12 13">RZ03</strain>
    </source>
</reference>
<protein>
    <submittedName>
        <fullName evidence="12">TonB-dependent receptor</fullName>
    </submittedName>
</protein>
<sequence>MNKFISTCLALLLGMFASYAQPKNEEVLRTGSVILKDVIITGKVLDKETKEPLEYATVSFFNKQKNKIAAGGITDINGTFSIPVPKGIYDISIEYISFITQTIPNKKIISDINLGTFLLEIDLESLDEVEIIAERTTVEIKLDKKIYNVGKDLTVSGGTVSDVLDNVPSVSVDGEGNVALRGNDNVRILINGKPSGLVGLSSTDALKQLPAESIEKVEVITSPSARYEAEGTAGILNIILRRSKLLGLNGSITANVGHPDAAGLSGNINYRTGDINFFSTTSYRYNEQLGRWYNDVKYNDINTPDLDEKRNWVDIRKGITTNTGIEWYINDLASLTTAIVYSNNNNDDRSINNLIQLDKNTGTTTRSLRLNPEQGDNETIQYSVNFVKDFKDSDQKLTFDFQYEDTNNDQNSIVNFNSVDTEMVATFVDQTKILLQSDYVLPIGEMSQFEMGYRGDFSNNVTDFRVDTLNVNTNMFDVNKNLTNIFNFKQYLTAVYIQFGSKLDKFSYLLGLRLENTRTTIDQPTTGDFKRKNLTGLFPTVNLNYEISDDESITLAYNRRLRRPRGFMLNPFPSRSSITNVFQGNPDLDPTYTDRFELGYLNRFNNKFTLSSAVYYGHSTNVMTFVSRQTGETVIINSEEFPVIERGPVNLATDNRYGFEFNLNYSPSRKWRVNTDFNIFKLERDGSFNGIDLEANNLTWSARLTNKLTLPYNIDWQTNMNYRGPNEDAQNNRKGRLTTNLAFSKDLFKEKASIAFNIRDLFNSNVFKNHITAETFTADQEIQFRGGRIYNLSFTYRFNQQKKREREGGFHTGDIEM</sequence>
<keyword evidence="3 8" id="KW-1134">Transmembrane beta strand</keyword>
<comment type="caution">
    <text evidence="12">The sequence shown here is derived from an EMBL/GenBank/DDBJ whole genome shotgun (WGS) entry which is preliminary data.</text>
</comment>
<dbReference type="InterPro" id="IPR012910">
    <property type="entry name" value="Plug_dom"/>
</dbReference>
<dbReference type="Gene3D" id="2.40.170.20">
    <property type="entry name" value="TonB-dependent receptor, beta-barrel domain"/>
    <property type="match status" value="1"/>
</dbReference>
<comment type="similarity">
    <text evidence="8">Belongs to the TonB-dependent receptor family.</text>
</comment>
<keyword evidence="6 8" id="KW-0472">Membrane</keyword>
<dbReference type="GO" id="GO:0044718">
    <property type="term" value="P:siderophore transmembrane transport"/>
    <property type="evidence" value="ECO:0007669"/>
    <property type="project" value="TreeGrafter"/>
</dbReference>
<keyword evidence="13" id="KW-1185">Reference proteome</keyword>
<dbReference type="Pfam" id="PF07715">
    <property type="entry name" value="Plug"/>
    <property type="match status" value="1"/>
</dbReference>
<evidence type="ECO:0000256" key="8">
    <source>
        <dbReference type="PROSITE-ProRule" id="PRU01360"/>
    </source>
</evidence>
<dbReference type="Pfam" id="PF14905">
    <property type="entry name" value="OMP_b-brl_3"/>
    <property type="match status" value="1"/>
</dbReference>
<dbReference type="Gene3D" id="2.170.130.10">
    <property type="entry name" value="TonB-dependent receptor, plug domain"/>
    <property type="match status" value="1"/>
</dbReference>
<dbReference type="GO" id="GO:0009279">
    <property type="term" value="C:cell outer membrane"/>
    <property type="evidence" value="ECO:0007669"/>
    <property type="project" value="UniProtKB-SubCell"/>
</dbReference>
<dbReference type="Gene3D" id="2.60.40.1120">
    <property type="entry name" value="Carboxypeptidase-like, regulatory domain"/>
    <property type="match status" value="1"/>
</dbReference>
<dbReference type="PANTHER" id="PTHR30069:SF29">
    <property type="entry name" value="HEMOGLOBIN AND HEMOGLOBIN-HAPTOGLOBIN-BINDING PROTEIN 1-RELATED"/>
    <property type="match status" value="1"/>
</dbReference>
<dbReference type="SUPFAM" id="SSF56935">
    <property type="entry name" value="Porins"/>
    <property type="match status" value="1"/>
</dbReference>
<accession>A0A4S1DVS5</accession>
<keyword evidence="2 8" id="KW-0813">Transport</keyword>
<dbReference type="PROSITE" id="PS52016">
    <property type="entry name" value="TONB_DEPENDENT_REC_3"/>
    <property type="match status" value="1"/>
</dbReference>
<dbReference type="GO" id="GO:0015344">
    <property type="term" value="F:siderophore uptake transmembrane transporter activity"/>
    <property type="evidence" value="ECO:0007669"/>
    <property type="project" value="TreeGrafter"/>
</dbReference>
<dbReference type="Proteomes" id="UP000307602">
    <property type="component" value="Unassembled WGS sequence"/>
</dbReference>
<feature type="domain" description="TonB-dependent receptor plug" evidence="10">
    <location>
        <begin position="158"/>
        <end position="235"/>
    </location>
</feature>
<dbReference type="InterPro" id="IPR037066">
    <property type="entry name" value="Plug_dom_sf"/>
</dbReference>
<dbReference type="InterPro" id="IPR036942">
    <property type="entry name" value="Beta-barrel_TonB_sf"/>
</dbReference>
<dbReference type="PANTHER" id="PTHR30069">
    <property type="entry name" value="TONB-DEPENDENT OUTER MEMBRANE RECEPTOR"/>
    <property type="match status" value="1"/>
</dbReference>
<feature type="signal peptide" evidence="9">
    <location>
        <begin position="1"/>
        <end position="20"/>
    </location>
</feature>
<evidence type="ECO:0000256" key="6">
    <source>
        <dbReference type="ARBA" id="ARBA00023136"/>
    </source>
</evidence>
<evidence type="ECO:0000259" key="10">
    <source>
        <dbReference type="Pfam" id="PF07715"/>
    </source>
</evidence>
<dbReference type="OrthoDB" id="8764943at2"/>
<dbReference type="AlphaFoldDB" id="A0A4S1DVS5"/>